<name>A0A9W3X541_LACJH</name>
<dbReference type="Proteomes" id="UP000094691">
    <property type="component" value="Chromosome"/>
</dbReference>
<evidence type="ECO:0000313" key="1">
    <source>
        <dbReference type="EMBL" id="AOG25679.1"/>
    </source>
</evidence>
<dbReference type="AlphaFoldDB" id="A0A9W3X541"/>
<evidence type="ECO:0000313" key="2">
    <source>
        <dbReference type="Proteomes" id="UP000094691"/>
    </source>
</evidence>
<sequence>MLNFLKNFFLNLKQKQYQDSLVFPSDNLPLFPYVDENTLAEHPLIDEYNLARVYSLNNYLNHKIYHSNRHKSLEKYYQNMESLHWIALVSDIGWPFGNKNKPALLLEKVFAVDSDNNCKLLERHVWLNTKYIKHTITNPQSIAVGDAIKGVSNIGIYFGPKKEVKYELRETVILGAGIFVGPDERNDQKTDISHKFITDYDRHNDWILKINNKKNDTFFSKSPTTHELTSLLALSGTAFTNYQRSKHQSYIERSLAHKAIKKRKQKAKSPNFTREVKNIKHSVHQTLNHTRSLQRYHAQFSRYFYYNDQNGNFVPCVKFVDIFNELNESVSQNVFFKINPPLIKLGRLKPGMKISFSTRAKLPNQSEDKDQIIEISTNSPTKLSPIPDTNDALVGMIMRDRNDQTPDHLIFLEKYKEWCQTNNQPLTQNINPAKVKSFNKEEISQQLNLTGLQLEKIIQKLQLKPAYTNANEEYFNENSIKQIEKELHLRQMLRNIRRNKVMTRESFIDKSQITKASKINHTILMTSYGQYYTEELDIYTARDIKNMITEAKNIPLNFYLKVRDVDNNRLNYIKAKNIKEFRLFNSSETYHIK</sequence>
<reference evidence="1 2" key="1">
    <citation type="submission" date="2016-07" db="EMBL/GenBank/DDBJ databases">
        <title>Genome sequencing project for further understanding the molecular mechanisms of preventing non-alcoholic fatty liver disease.</title>
        <authorList>
            <person name="Wang H."/>
        </authorList>
    </citation>
    <scope>NUCLEOTIDE SEQUENCE [LARGE SCALE GENOMIC DNA]</scope>
    <source>
        <strain evidence="1 2">BS15</strain>
    </source>
</reference>
<proteinExistence type="predicted"/>
<protein>
    <submittedName>
        <fullName evidence="1">Uncharacterized protein</fullName>
    </submittedName>
</protein>
<gene>
    <name evidence="1" type="ORF">BBP16_01615</name>
</gene>
<accession>A0A9W3X541</accession>
<organism evidence="1 2">
    <name type="scientific">Lactobacillus johnsonii</name>
    <dbReference type="NCBI Taxonomy" id="33959"/>
    <lineage>
        <taxon>Bacteria</taxon>
        <taxon>Bacillati</taxon>
        <taxon>Bacillota</taxon>
        <taxon>Bacilli</taxon>
        <taxon>Lactobacillales</taxon>
        <taxon>Lactobacillaceae</taxon>
        <taxon>Lactobacillus</taxon>
    </lineage>
</organism>
<dbReference type="EMBL" id="CP016400">
    <property type="protein sequence ID" value="AOG25679.1"/>
    <property type="molecule type" value="Genomic_DNA"/>
</dbReference>
<dbReference type="RefSeq" id="WP_069168458.1">
    <property type="nucleotide sequence ID" value="NZ_JAVLUV010000001.1"/>
</dbReference>